<dbReference type="SUPFAM" id="SSF55785">
    <property type="entry name" value="PYP-like sensor domain (PAS domain)"/>
    <property type="match status" value="1"/>
</dbReference>
<proteinExistence type="predicted"/>
<feature type="domain" description="GGDEF" evidence="4">
    <location>
        <begin position="189"/>
        <end position="322"/>
    </location>
</feature>
<evidence type="ECO:0000256" key="2">
    <source>
        <dbReference type="ARBA" id="ARBA00012528"/>
    </source>
</evidence>
<dbReference type="GO" id="GO:1902201">
    <property type="term" value="P:negative regulation of bacterial-type flagellum-dependent cell motility"/>
    <property type="evidence" value="ECO:0007669"/>
    <property type="project" value="TreeGrafter"/>
</dbReference>
<dbReference type="GO" id="GO:0043709">
    <property type="term" value="P:cell adhesion involved in single-species biofilm formation"/>
    <property type="evidence" value="ECO:0007669"/>
    <property type="project" value="TreeGrafter"/>
</dbReference>
<dbReference type="PANTHER" id="PTHR45138:SF9">
    <property type="entry name" value="DIGUANYLATE CYCLASE DGCM-RELATED"/>
    <property type="match status" value="1"/>
</dbReference>
<evidence type="ECO:0000313" key="6">
    <source>
        <dbReference type="Proteomes" id="UP000652567"/>
    </source>
</evidence>
<evidence type="ECO:0000259" key="4">
    <source>
        <dbReference type="PROSITE" id="PS50887"/>
    </source>
</evidence>
<dbReference type="Pfam" id="PF00990">
    <property type="entry name" value="GGDEF"/>
    <property type="match status" value="1"/>
</dbReference>
<protein>
    <recommendedName>
        <fullName evidence="2">diguanylate cyclase</fullName>
        <ecNumber evidence="2">2.7.7.65</ecNumber>
    </recommendedName>
</protein>
<comment type="caution">
    <text evidence="5">The sequence shown here is derived from an EMBL/GenBank/DDBJ whole genome shotgun (WGS) entry which is preliminary data.</text>
</comment>
<name>A0A928YUK9_9GAMM</name>
<evidence type="ECO:0000313" key="5">
    <source>
        <dbReference type="EMBL" id="MBE8717570.1"/>
    </source>
</evidence>
<dbReference type="Pfam" id="PF08448">
    <property type="entry name" value="PAS_4"/>
    <property type="match status" value="1"/>
</dbReference>
<dbReference type="GO" id="GO:0005886">
    <property type="term" value="C:plasma membrane"/>
    <property type="evidence" value="ECO:0007669"/>
    <property type="project" value="TreeGrafter"/>
</dbReference>
<dbReference type="NCBIfam" id="TIGR00254">
    <property type="entry name" value="GGDEF"/>
    <property type="match status" value="1"/>
</dbReference>
<reference evidence="5" key="1">
    <citation type="submission" date="2018-07" db="EMBL/GenBank/DDBJ databases">
        <title>Genome assembly of strain Ka43.</title>
        <authorList>
            <person name="Kukolya J."/>
            <person name="Nagy I."/>
            <person name="Horvath B."/>
            <person name="Toth A."/>
        </authorList>
    </citation>
    <scope>NUCLEOTIDE SEQUENCE</scope>
    <source>
        <strain evidence="5">KB43</strain>
    </source>
</reference>
<dbReference type="InterPro" id="IPR000160">
    <property type="entry name" value="GGDEF_dom"/>
</dbReference>
<dbReference type="SUPFAM" id="SSF55073">
    <property type="entry name" value="Nucleotide cyclase"/>
    <property type="match status" value="1"/>
</dbReference>
<dbReference type="InterPro" id="IPR013656">
    <property type="entry name" value="PAS_4"/>
</dbReference>
<dbReference type="RefSeq" id="WP_193909483.1">
    <property type="nucleotide sequence ID" value="NZ_PRDL01000001.1"/>
</dbReference>
<dbReference type="PROSITE" id="PS50887">
    <property type="entry name" value="GGDEF"/>
    <property type="match status" value="1"/>
</dbReference>
<comment type="cofactor">
    <cofactor evidence="1">
        <name>Mg(2+)</name>
        <dbReference type="ChEBI" id="CHEBI:18420"/>
    </cofactor>
</comment>
<evidence type="ECO:0000256" key="1">
    <source>
        <dbReference type="ARBA" id="ARBA00001946"/>
    </source>
</evidence>
<keyword evidence="6" id="KW-1185">Reference proteome</keyword>
<dbReference type="Gene3D" id="3.30.70.270">
    <property type="match status" value="1"/>
</dbReference>
<sequence>MTPPNDLNNLINDVHWLMDILQNIDAGLVVMNRNYEIELWNSFMQNHSGKAPESVLEQTIFSIFPELPESWFKRKAESVFILHNAAFTTWEQRPYLFRFSHYRPITGTAPHMYQNTTLIPLMDSRGRVDHICLIVYDVTDTAINKMAQQQANEQLKNLSRIDHLSGLFNRGYWENRLLQEFQRFDRYQLPASLIMLDIDHFKRINDTYGHTTGDDVIRMVSRSICLQLRDADIAGRYGGEEFGIILTGTKAEGAAHFAERLRLNIEKLSMILANQPVQFTISLGICELNNSIVNYREWLERADQALYQAKQNGRNRIEVHSPE</sequence>
<dbReference type="EC" id="2.7.7.65" evidence="2"/>
<dbReference type="SMART" id="SM00267">
    <property type="entry name" value="GGDEF"/>
    <property type="match status" value="1"/>
</dbReference>
<dbReference type="GO" id="GO:0052621">
    <property type="term" value="F:diguanylate cyclase activity"/>
    <property type="evidence" value="ECO:0007669"/>
    <property type="project" value="UniProtKB-EC"/>
</dbReference>
<dbReference type="Gene3D" id="3.30.450.20">
    <property type="entry name" value="PAS domain"/>
    <property type="match status" value="1"/>
</dbReference>
<gene>
    <name evidence="5" type="ORF">C4F51_10250</name>
</gene>
<dbReference type="CDD" id="cd01949">
    <property type="entry name" value="GGDEF"/>
    <property type="match status" value="1"/>
</dbReference>
<dbReference type="Proteomes" id="UP000652567">
    <property type="component" value="Unassembled WGS sequence"/>
</dbReference>
<dbReference type="AlphaFoldDB" id="A0A928YUK9"/>
<accession>A0A928YUK9</accession>
<dbReference type="InterPro" id="IPR043128">
    <property type="entry name" value="Rev_trsase/Diguanyl_cyclase"/>
</dbReference>
<organism evidence="5 6">
    <name type="scientific">Cellvibrio polysaccharolyticus</name>
    <dbReference type="NCBI Taxonomy" id="2082724"/>
    <lineage>
        <taxon>Bacteria</taxon>
        <taxon>Pseudomonadati</taxon>
        <taxon>Pseudomonadota</taxon>
        <taxon>Gammaproteobacteria</taxon>
        <taxon>Cellvibrionales</taxon>
        <taxon>Cellvibrionaceae</taxon>
        <taxon>Cellvibrio</taxon>
    </lineage>
</organism>
<dbReference type="EMBL" id="PRDL01000001">
    <property type="protein sequence ID" value="MBE8717570.1"/>
    <property type="molecule type" value="Genomic_DNA"/>
</dbReference>
<comment type="catalytic activity">
    <reaction evidence="3">
        <text>2 GTP = 3',3'-c-di-GMP + 2 diphosphate</text>
        <dbReference type="Rhea" id="RHEA:24898"/>
        <dbReference type="ChEBI" id="CHEBI:33019"/>
        <dbReference type="ChEBI" id="CHEBI:37565"/>
        <dbReference type="ChEBI" id="CHEBI:58805"/>
        <dbReference type="EC" id="2.7.7.65"/>
    </reaction>
</comment>
<dbReference type="InterPro" id="IPR029787">
    <property type="entry name" value="Nucleotide_cyclase"/>
</dbReference>
<dbReference type="InterPro" id="IPR035965">
    <property type="entry name" value="PAS-like_dom_sf"/>
</dbReference>
<dbReference type="FunFam" id="3.30.70.270:FF:000001">
    <property type="entry name" value="Diguanylate cyclase domain protein"/>
    <property type="match status" value="1"/>
</dbReference>
<dbReference type="InterPro" id="IPR050469">
    <property type="entry name" value="Diguanylate_Cyclase"/>
</dbReference>
<dbReference type="PANTHER" id="PTHR45138">
    <property type="entry name" value="REGULATORY COMPONENTS OF SENSORY TRANSDUCTION SYSTEM"/>
    <property type="match status" value="1"/>
</dbReference>
<evidence type="ECO:0000256" key="3">
    <source>
        <dbReference type="ARBA" id="ARBA00034247"/>
    </source>
</evidence>